<dbReference type="Gene3D" id="1.20.120.1450">
    <property type="match status" value="1"/>
</dbReference>
<organism evidence="1 2">
    <name type="scientific">Paenibacillus uliginis N3/975</name>
    <dbReference type="NCBI Taxonomy" id="1313296"/>
    <lineage>
        <taxon>Bacteria</taxon>
        <taxon>Bacillati</taxon>
        <taxon>Bacillota</taxon>
        <taxon>Bacilli</taxon>
        <taxon>Bacillales</taxon>
        <taxon>Paenibacillaceae</taxon>
        <taxon>Paenibacillus</taxon>
    </lineage>
</organism>
<keyword evidence="2" id="KW-1185">Reference proteome</keyword>
<dbReference type="RefSeq" id="WP_208914553.1">
    <property type="nucleotide sequence ID" value="NZ_LT840184.1"/>
</dbReference>
<dbReference type="EMBL" id="LT840184">
    <property type="protein sequence ID" value="SMF87429.1"/>
    <property type="molecule type" value="Genomic_DNA"/>
</dbReference>
<evidence type="ECO:0000313" key="2">
    <source>
        <dbReference type="Proteomes" id="UP000192940"/>
    </source>
</evidence>
<dbReference type="AlphaFoldDB" id="A0A1X7HJ05"/>
<accession>A0A1X7HJ05</accession>
<dbReference type="GO" id="GO:0009234">
    <property type="term" value="P:menaquinone biosynthetic process"/>
    <property type="evidence" value="ECO:0007669"/>
    <property type="project" value="InterPro"/>
</dbReference>
<dbReference type="InterPro" id="IPR009920">
    <property type="entry name" value="HEPPP_synth_su1"/>
</dbReference>
<sequence>MKPYRVPELAKKYLNYDMIQTHTELPNFPDARVHLLYIFLQCSKRNVTERDELYALVTSLVQVGLDTHESIDTTEGNQGEKMMRSRQLKVLAGDYYSSRFYHLLAQTGDVEAIALLSKAVSEVNVLKMNLYGKMKGMLLSAEEYLRHMVQLNMQLFLSFTPLIESSFRGNWKTLLSEITHCETILREVDRCVSPEDGRNGYGYWYMLDRANEEEKKLLITKKLDSKDWKKLMLKHKTADNLLDKLRQSVSTVQTLISAFNGEGPSAQIGQILEPFIQRLSRYRSAVREG</sequence>
<dbReference type="STRING" id="1313296.SAMN05661091_3734"/>
<proteinExistence type="predicted"/>
<reference evidence="1 2" key="1">
    <citation type="submission" date="2017-04" db="EMBL/GenBank/DDBJ databases">
        <authorList>
            <person name="Afonso C.L."/>
            <person name="Miller P.J."/>
            <person name="Scott M.A."/>
            <person name="Spackman E."/>
            <person name="Goraichik I."/>
            <person name="Dimitrov K.M."/>
            <person name="Suarez D.L."/>
            <person name="Swayne D.E."/>
        </authorList>
    </citation>
    <scope>NUCLEOTIDE SEQUENCE [LARGE SCALE GENOMIC DNA]</scope>
    <source>
        <strain evidence="1 2">N3/975</strain>
    </source>
</reference>
<evidence type="ECO:0000313" key="1">
    <source>
        <dbReference type="EMBL" id="SMF87429.1"/>
    </source>
</evidence>
<gene>
    <name evidence="1" type="ORF">SAMN05661091_3734</name>
</gene>
<dbReference type="Pfam" id="PF07307">
    <property type="entry name" value="HEPPP_synt_1"/>
    <property type="match status" value="1"/>
</dbReference>
<dbReference type="Proteomes" id="UP000192940">
    <property type="component" value="Chromosome I"/>
</dbReference>
<name>A0A1X7HJ05_9BACL</name>
<protein>
    <submittedName>
        <fullName evidence="1">Heptaprenyl diphosphate synthase</fullName>
    </submittedName>
</protein>